<keyword evidence="3" id="KW-1185">Reference proteome</keyword>
<proteinExistence type="predicted"/>
<evidence type="ECO:0000313" key="2">
    <source>
        <dbReference type="EMBL" id="RYQ85645.1"/>
    </source>
</evidence>
<evidence type="ECO:0000313" key="3">
    <source>
        <dbReference type="Proteomes" id="UP000289738"/>
    </source>
</evidence>
<organism evidence="2 3">
    <name type="scientific">Arachis hypogaea</name>
    <name type="common">Peanut</name>
    <dbReference type="NCBI Taxonomy" id="3818"/>
    <lineage>
        <taxon>Eukaryota</taxon>
        <taxon>Viridiplantae</taxon>
        <taxon>Streptophyta</taxon>
        <taxon>Embryophyta</taxon>
        <taxon>Tracheophyta</taxon>
        <taxon>Spermatophyta</taxon>
        <taxon>Magnoliopsida</taxon>
        <taxon>eudicotyledons</taxon>
        <taxon>Gunneridae</taxon>
        <taxon>Pentapetalae</taxon>
        <taxon>rosids</taxon>
        <taxon>fabids</taxon>
        <taxon>Fabales</taxon>
        <taxon>Fabaceae</taxon>
        <taxon>Papilionoideae</taxon>
        <taxon>50 kb inversion clade</taxon>
        <taxon>dalbergioids sensu lato</taxon>
        <taxon>Dalbergieae</taxon>
        <taxon>Pterocarpus clade</taxon>
        <taxon>Arachis</taxon>
    </lineage>
</organism>
<comment type="caution">
    <text evidence="2">The sequence shown here is derived from an EMBL/GenBank/DDBJ whole genome shotgun (WGS) entry which is preliminary data.</text>
</comment>
<dbReference type="Proteomes" id="UP000289738">
    <property type="component" value="Chromosome B10"/>
</dbReference>
<evidence type="ECO:0000256" key="1">
    <source>
        <dbReference type="SAM" id="MobiDB-lite"/>
    </source>
</evidence>
<dbReference type="AlphaFoldDB" id="A0A444X7G7"/>
<gene>
    <name evidence="2" type="ORF">Ahy_B10g105220</name>
</gene>
<reference evidence="2 3" key="1">
    <citation type="submission" date="2019-01" db="EMBL/GenBank/DDBJ databases">
        <title>Sequencing of cultivated peanut Arachis hypogaea provides insights into genome evolution and oil improvement.</title>
        <authorList>
            <person name="Chen X."/>
        </authorList>
    </citation>
    <scope>NUCLEOTIDE SEQUENCE [LARGE SCALE GENOMIC DNA]</scope>
    <source>
        <strain evidence="3">cv. Fuhuasheng</strain>
        <tissue evidence="2">Leaves</tissue>
    </source>
</reference>
<feature type="region of interest" description="Disordered" evidence="1">
    <location>
        <begin position="119"/>
        <end position="145"/>
    </location>
</feature>
<protein>
    <submittedName>
        <fullName evidence="2">Uncharacterized protein</fullName>
    </submittedName>
</protein>
<accession>A0A444X7G7</accession>
<dbReference type="EMBL" id="SDMP01000020">
    <property type="protein sequence ID" value="RYQ85645.1"/>
    <property type="molecule type" value="Genomic_DNA"/>
</dbReference>
<name>A0A444X7G7_ARAHY</name>
<sequence length="272" mass="30257">MASNSIYIVVCVYPNCRMRNGHHRVTFECENPILLCTQCVSTLWELKSLILSNLGRDEHVRLMFDIHGRIMAEQVIELSAEVGDIGHGGSVRSTYVQDDRPLAPPPIHIAIPVDEAEECDEESDEAYVADSSDSDSSEGGDDEEFVPEMPTQTVARHVLPPPHPIPALSAVLSHYHSLDMDAMHERTPFSDTGEEDYNLDGGVRDMAEPILFCCVREVRRVGGAHSCLAPTMSQDHHQLDSSLICRVILPLIQSNPSVYHSGTAELFFWNHL</sequence>